<dbReference type="Proteomes" id="UP000824089">
    <property type="component" value="Unassembled WGS sequence"/>
</dbReference>
<evidence type="ECO:0000313" key="12">
    <source>
        <dbReference type="Proteomes" id="UP000824089"/>
    </source>
</evidence>
<dbReference type="GO" id="GO:0003852">
    <property type="term" value="F:2-isopropylmalate synthase activity"/>
    <property type="evidence" value="ECO:0007669"/>
    <property type="project" value="UniProtKB-EC"/>
</dbReference>
<evidence type="ECO:0000256" key="6">
    <source>
        <dbReference type="ARBA" id="ARBA00022679"/>
    </source>
</evidence>
<dbReference type="PROSITE" id="PS00816">
    <property type="entry name" value="AIPM_HOMOCIT_SYNTH_2"/>
    <property type="match status" value="1"/>
</dbReference>
<feature type="domain" description="Pyruvate carboxyltransferase" evidence="10">
    <location>
        <begin position="4"/>
        <end position="262"/>
    </location>
</feature>
<evidence type="ECO:0000256" key="2">
    <source>
        <dbReference type="ARBA" id="ARBA00009396"/>
    </source>
</evidence>
<accession>A0A9D1I7D3</accession>
<comment type="similarity">
    <text evidence="2">Belongs to the alpha-IPM synthase/homocitrate synthase family. LeuA type 1 subfamily.</text>
</comment>
<dbReference type="InterPro" id="IPR050073">
    <property type="entry name" value="2-IPM_HCS-like"/>
</dbReference>
<keyword evidence="7" id="KW-0464">Manganese</keyword>
<evidence type="ECO:0000256" key="9">
    <source>
        <dbReference type="RuleBase" id="RU003523"/>
    </source>
</evidence>
<sequence>MRKIRIFDSTLRDGEQAPGFSMSIQEKVAMAKQLERLNVDVIEAGFAIVSPGDFTSVKTIASEIKNASVASLARARRQDIEYAWNAVKCAADPLLHVFLATSELHMKYKLNMTKEEVKEQVRASVSYARSLCGAVEFSAEDATRSELPFLAEVFQIAIDAGASVINVPDTVGYAEPEEMKKIITYLQEHVDLRDTLISVHCHNDLGLAVSNTLAAIQAGAGQAECALNGIGERAGNAALEEIVMNLKTRNDFYGADTRIDTT</sequence>
<evidence type="ECO:0000259" key="10">
    <source>
        <dbReference type="PROSITE" id="PS50991"/>
    </source>
</evidence>
<feature type="non-terminal residue" evidence="11">
    <location>
        <position position="262"/>
    </location>
</feature>
<dbReference type="CDD" id="cd07940">
    <property type="entry name" value="DRE_TIM_IPMS"/>
    <property type="match status" value="1"/>
</dbReference>
<dbReference type="PROSITE" id="PS00815">
    <property type="entry name" value="AIPM_HOMOCIT_SYNTH_1"/>
    <property type="match status" value="1"/>
</dbReference>
<keyword evidence="6 9" id="KW-0808">Transferase</keyword>
<keyword evidence="11" id="KW-0012">Acyltransferase</keyword>
<keyword evidence="4" id="KW-0432">Leucine biosynthesis</keyword>
<keyword evidence="8" id="KW-0100">Branched-chain amino acid biosynthesis</keyword>
<dbReference type="Gene3D" id="3.20.20.70">
    <property type="entry name" value="Aldolase class I"/>
    <property type="match status" value="1"/>
</dbReference>
<dbReference type="FunFam" id="3.20.20.70:FF:000010">
    <property type="entry name" value="2-isopropylmalate synthase"/>
    <property type="match status" value="1"/>
</dbReference>
<dbReference type="AlphaFoldDB" id="A0A9D1I7D3"/>
<evidence type="ECO:0000256" key="1">
    <source>
        <dbReference type="ARBA" id="ARBA00004689"/>
    </source>
</evidence>
<dbReference type="EC" id="2.3.3.13" evidence="3"/>
<reference evidence="11" key="2">
    <citation type="journal article" date="2021" name="PeerJ">
        <title>Extensive microbial diversity within the chicken gut microbiome revealed by metagenomics and culture.</title>
        <authorList>
            <person name="Gilroy R."/>
            <person name="Ravi A."/>
            <person name="Getino M."/>
            <person name="Pursley I."/>
            <person name="Horton D.L."/>
            <person name="Alikhan N.F."/>
            <person name="Baker D."/>
            <person name="Gharbi K."/>
            <person name="Hall N."/>
            <person name="Watson M."/>
            <person name="Adriaenssens E.M."/>
            <person name="Foster-Nyarko E."/>
            <person name="Jarju S."/>
            <person name="Secka A."/>
            <person name="Antonio M."/>
            <person name="Oren A."/>
            <person name="Chaudhuri R.R."/>
            <person name="La Ragione R."/>
            <person name="Hildebrand F."/>
            <person name="Pallen M.J."/>
        </authorList>
    </citation>
    <scope>NUCLEOTIDE SEQUENCE</scope>
    <source>
        <strain evidence="11">CHK195-4489</strain>
    </source>
</reference>
<comment type="pathway">
    <text evidence="1">Amino-acid biosynthesis; L-leucine biosynthesis; L-leucine from 3-methyl-2-oxobutanoate: step 1/4.</text>
</comment>
<evidence type="ECO:0000256" key="5">
    <source>
        <dbReference type="ARBA" id="ARBA00022605"/>
    </source>
</evidence>
<reference evidence="11" key="1">
    <citation type="submission" date="2020-10" db="EMBL/GenBank/DDBJ databases">
        <authorList>
            <person name="Gilroy R."/>
        </authorList>
    </citation>
    <scope>NUCLEOTIDE SEQUENCE</scope>
    <source>
        <strain evidence="11">CHK195-4489</strain>
    </source>
</reference>
<dbReference type="PANTHER" id="PTHR10277:SF9">
    <property type="entry name" value="2-ISOPROPYLMALATE SYNTHASE 1, CHLOROPLASTIC-RELATED"/>
    <property type="match status" value="1"/>
</dbReference>
<dbReference type="PANTHER" id="PTHR10277">
    <property type="entry name" value="HOMOCITRATE SYNTHASE-RELATED"/>
    <property type="match status" value="1"/>
</dbReference>
<dbReference type="EMBL" id="DVMM01000118">
    <property type="protein sequence ID" value="HIU29776.1"/>
    <property type="molecule type" value="Genomic_DNA"/>
</dbReference>
<dbReference type="InterPro" id="IPR000891">
    <property type="entry name" value="PYR_CT"/>
</dbReference>
<dbReference type="PROSITE" id="PS50991">
    <property type="entry name" value="PYR_CT"/>
    <property type="match status" value="1"/>
</dbReference>
<dbReference type="InterPro" id="IPR013785">
    <property type="entry name" value="Aldolase_TIM"/>
</dbReference>
<comment type="caution">
    <text evidence="11">The sequence shown here is derived from an EMBL/GenBank/DDBJ whole genome shotgun (WGS) entry which is preliminary data.</text>
</comment>
<organism evidence="11 12">
    <name type="scientific">Candidatus Egerieisoma faecipullorum</name>
    <dbReference type="NCBI Taxonomy" id="2840963"/>
    <lineage>
        <taxon>Bacteria</taxon>
        <taxon>Bacillati</taxon>
        <taxon>Bacillota</taxon>
        <taxon>Clostridia</taxon>
        <taxon>Eubacteriales</taxon>
        <taxon>Clostridiaceae</taxon>
        <taxon>Clostridiaceae incertae sedis</taxon>
        <taxon>Candidatus Egerieisoma</taxon>
    </lineage>
</organism>
<dbReference type="GO" id="GO:0009098">
    <property type="term" value="P:L-leucine biosynthetic process"/>
    <property type="evidence" value="ECO:0007669"/>
    <property type="project" value="UniProtKB-KW"/>
</dbReference>
<proteinExistence type="inferred from homology"/>
<dbReference type="SUPFAM" id="SSF51569">
    <property type="entry name" value="Aldolase"/>
    <property type="match status" value="1"/>
</dbReference>
<evidence type="ECO:0000256" key="8">
    <source>
        <dbReference type="ARBA" id="ARBA00023304"/>
    </source>
</evidence>
<dbReference type="InterPro" id="IPR002034">
    <property type="entry name" value="AIPM/Hcit_synth_CS"/>
</dbReference>
<evidence type="ECO:0000256" key="4">
    <source>
        <dbReference type="ARBA" id="ARBA00022430"/>
    </source>
</evidence>
<evidence type="ECO:0000313" key="11">
    <source>
        <dbReference type="EMBL" id="HIU29776.1"/>
    </source>
</evidence>
<gene>
    <name evidence="11" type="ORF">IAD50_05710</name>
</gene>
<keyword evidence="5" id="KW-0028">Amino-acid biosynthesis</keyword>
<evidence type="ECO:0000256" key="7">
    <source>
        <dbReference type="ARBA" id="ARBA00023211"/>
    </source>
</evidence>
<evidence type="ECO:0000256" key="3">
    <source>
        <dbReference type="ARBA" id="ARBA00012973"/>
    </source>
</evidence>
<protein>
    <recommendedName>
        <fullName evidence="3">2-isopropylmalate synthase</fullName>
        <ecNumber evidence="3">2.3.3.13</ecNumber>
    </recommendedName>
</protein>
<dbReference type="Pfam" id="PF00682">
    <property type="entry name" value="HMGL-like"/>
    <property type="match status" value="1"/>
</dbReference>
<name>A0A9D1I7D3_9CLOT</name>